<evidence type="ECO:0000313" key="2">
    <source>
        <dbReference type="Proteomes" id="UP000324351"/>
    </source>
</evidence>
<sequence length="177" mass="19072">MGLGSWFRKLRGEDDNNGAAGSAEYVVPPPPTDKDILAALNRVNAMLREGNAPPVVISRVVKIARTIHQTLPRLDDLGLGSQDGYSLMATATEYLPEAVGGYLRLPREWADTRPIDGNKTSLMVLIEQLELLGVTMDKIFDAANRADAQALIAHGRFLEAKFGHTADGGHDLTLGAP</sequence>
<keyword evidence="2" id="KW-1185">Reference proteome</keyword>
<gene>
    <name evidence="1" type="ORF">F0U47_17575</name>
</gene>
<dbReference type="AlphaFoldDB" id="A0A5B1M1H7"/>
<dbReference type="EMBL" id="VUJW01000011">
    <property type="protein sequence ID" value="KAA1425600.1"/>
    <property type="molecule type" value="Genomic_DNA"/>
</dbReference>
<evidence type="ECO:0000313" key="1">
    <source>
        <dbReference type="EMBL" id="KAA1425600.1"/>
    </source>
</evidence>
<dbReference type="RefSeq" id="WP_149751786.1">
    <property type="nucleotide sequence ID" value="NZ_VUJW01000011.1"/>
</dbReference>
<name>A0A5B1M1H7_9ACTN</name>
<accession>A0A5B1M1H7</accession>
<proteinExistence type="predicted"/>
<comment type="caution">
    <text evidence="1">The sequence shown here is derived from an EMBL/GenBank/DDBJ whole genome shotgun (WGS) entry which is preliminary data.</text>
</comment>
<dbReference type="Proteomes" id="UP000324351">
    <property type="component" value="Unassembled WGS sequence"/>
</dbReference>
<protein>
    <submittedName>
        <fullName evidence="1">Uncharacterized protein</fullName>
    </submittedName>
</protein>
<reference evidence="1 2" key="1">
    <citation type="submission" date="2019-09" db="EMBL/GenBank/DDBJ databases">
        <title>Nocardioides panacisoli sp. nov., isolated from the soil of a ginseng field.</title>
        <authorList>
            <person name="Cho C."/>
        </authorList>
    </citation>
    <scope>NUCLEOTIDE SEQUENCE [LARGE SCALE GENOMIC DNA]</scope>
    <source>
        <strain evidence="1 2">BN140041</strain>
    </source>
</reference>
<organism evidence="1 2">
    <name type="scientific">Nocardioides antri</name>
    <dbReference type="NCBI Taxonomy" id="2607659"/>
    <lineage>
        <taxon>Bacteria</taxon>
        <taxon>Bacillati</taxon>
        <taxon>Actinomycetota</taxon>
        <taxon>Actinomycetes</taxon>
        <taxon>Propionibacteriales</taxon>
        <taxon>Nocardioidaceae</taxon>
        <taxon>Nocardioides</taxon>
    </lineage>
</organism>
<reference evidence="1 2" key="2">
    <citation type="submission" date="2019-09" db="EMBL/GenBank/DDBJ databases">
        <authorList>
            <person name="Jin C."/>
        </authorList>
    </citation>
    <scope>NUCLEOTIDE SEQUENCE [LARGE SCALE GENOMIC DNA]</scope>
    <source>
        <strain evidence="1 2">BN140041</strain>
    </source>
</reference>